<feature type="region of interest" description="Disordered" evidence="1">
    <location>
        <begin position="1"/>
        <end position="49"/>
    </location>
</feature>
<dbReference type="InterPro" id="IPR004274">
    <property type="entry name" value="FCP1_dom"/>
</dbReference>
<dbReference type="AlphaFoldDB" id="A0AAU9JDK2"/>
<dbReference type="InterPro" id="IPR011948">
    <property type="entry name" value="Dullard_phosphatase"/>
</dbReference>
<dbReference type="EMBL" id="CAJZBQ010000040">
    <property type="protein sequence ID" value="CAG9326171.1"/>
    <property type="molecule type" value="Genomic_DNA"/>
</dbReference>
<dbReference type="SMART" id="SM00577">
    <property type="entry name" value="CPDc"/>
    <property type="match status" value="1"/>
</dbReference>
<protein>
    <recommendedName>
        <fullName evidence="2">FCP1 homology domain-containing protein</fullName>
    </recommendedName>
</protein>
<evidence type="ECO:0000313" key="3">
    <source>
        <dbReference type="EMBL" id="CAG9326171.1"/>
    </source>
</evidence>
<sequence>MAIRIPTRPYPQFSLKISNSNPSLLGKPQGLNSKSPDDKNPKSPMILPSLSSINANSISKIRKVKKSHTLKIDRSASSLHNSPTLNEIVPHKSRPSFSRSTQLKLTADPLGSSPLFDDLYEEEEKEIPSPILHSDIVEEDLSNSVFNPQPVDADISQMPHWHKIPENTKKNDIVEPLQIKKPQGLKIRVVKNNQSLCSSRSQENLLRDASYSRISDINNTGMQLGDTKRVETNSSSNKSKMKDHLYQTFQAMEYLNLHPALDMDLIRCRKINLRRKPGFETKKTVIFDLDETLVHCVDHEIDESPEAIIPIKFPNGMVAKTKIKVRPYAIECLRAVSKICEVIVFTSFNQAHADAIIDFLDPKKEFIHHRLYRDSCVIINGLIIKDLRILDNRNLEDIIIIDNSVYSFMYQLDNGIPIITWANNENDKELLNLVNYIAKLAKSDDIRKINRKTFKLHRFYMDYLNEFTRDNSIRQQKLIN</sequence>
<dbReference type="InterPro" id="IPR023214">
    <property type="entry name" value="HAD_sf"/>
</dbReference>
<proteinExistence type="predicted"/>
<dbReference type="PROSITE" id="PS50969">
    <property type="entry name" value="FCP1"/>
    <property type="match status" value="1"/>
</dbReference>
<dbReference type="Gene3D" id="3.40.50.1000">
    <property type="entry name" value="HAD superfamily/HAD-like"/>
    <property type="match status" value="1"/>
</dbReference>
<dbReference type="NCBIfam" id="TIGR02251">
    <property type="entry name" value="HIF-SF_euk"/>
    <property type="match status" value="1"/>
</dbReference>
<accession>A0AAU9JDK2</accession>
<dbReference type="InterPro" id="IPR050365">
    <property type="entry name" value="TIM50"/>
</dbReference>
<evidence type="ECO:0000313" key="4">
    <source>
        <dbReference type="Proteomes" id="UP001162131"/>
    </source>
</evidence>
<keyword evidence="4" id="KW-1185">Reference proteome</keyword>
<dbReference type="CDD" id="cd07521">
    <property type="entry name" value="HAD_FCP1-like"/>
    <property type="match status" value="1"/>
</dbReference>
<feature type="domain" description="FCP1 homology" evidence="2">
    <location>
        <begin position="278"/>
        <end position="440"/>
    </location>
</feature>
<dbReference type="Proteomes" id="UP001162131">
    <property type="component" value="Unassembled WGS sequence"/>
</dbReference>
<dbReference type="GO" id="GO:0016791">
    <property type="term" value="F:phosphatase activity"/>
    <property type="evidence" value="ECO:0007669"/>
    <property type="project" value="InterPro"/>
</dbReference>
<dbReference type="SUPFAM" id="SSF56784">
    <property type="entry name" value="HAD-like"/>
    <property type="match status" value="1"/>
</dbReference>
<evidence type="ECO:0000256" key="1">
    <source>
        <dbReference type="SAM" id="MobiDB-lite"/>
    </source>
</evidence>
<name>A0AAU9JDK2_9CILI</name>
<dbReference type="Pfam" id="PF03031">
    <property type="entry name" value="NIF"/>
    <property type="match status" value="1"/>
</dbReference>
<feature type="compositionally biased region" description="Polar residues" evidence="1">
    <location>
        <begin position="75"/>
        <end position="85"/>
    </location>
</feature>
<reference evidence="3" key="1">
    <citation type="submission" date="2021-09" db="EMBL/GenBank/DDBJ databases">
        <authorList>
            <consortium name="AG Swart"/>
            <person name="Singh M."/>
            <person name="Singh A."/>
            <person name="Seah K."/>
            <person name="Emmerich C."/>
        </authorList>
    </citation>
    <scope>NUCLEOTIDE SEQUENCE</scope>
    <source>
        <strain evidence="3">ATCC30299</strain>
    </source>
</reference>
<organism evidence="3 4">
    <name type="scientific">Blepharisma stoltei</name>
    <dbReference type="NCBI Taxonomy" id="1481888"/>
    <lineage>
        <taxon>Eukaryota</taxon>
        <taxon>Sar</taxon>
        <taxon>Alveolata</taxon>
        <taxon>Ciliophora</taxon>
        <taxon>Postciliodesmatophora</taxon>
        <taxon>Heterotrichea</taxon>
        <taxon>Heterotrichida</taxon>
        <taxon>Blepharismidae</taxon>
        <taxon>Blepharisma</taxon>
    </lineage>
</organism>
<dbReference type="PANTHER" id="PTHR12210">
    <property type="entry name" value="DULLARD PROTEIN PHOSPHATASE"/>
    <property type="match status" value="1"/>
</dbReference>
<comment type="caution">
    <text evidence="3">The sequence shown here is derived from an EMBL/GenBank/DDBJ whole genome shotgun (WGS) entry which is preliminary data.</text>
</comment>
<feature type="region of interest" description="Disordered" evidence="1">
    <location>
        <begin position="72"/>
        <end position="102"/>
    </location>
</feature>
<dbReference type="FunFam" id="3.40.50.1000:FF:000093">
    <property type="entry name" value="NLI interacting factor-like phosphatase family protein"/>
    <property type="match status" value="1"/>
</dbReference>
<evidence type="ECO:0000259" key="2">
    <source>
        <dbReference type="PROSITE" id="PS50969"/>
    </source>
</evidence>
<dbReference type="InterPro" id="IPR036412">
    <property type="entry name" value="HAD-like_sf"/>
</dbReference>
<gene>
    <name evidence="3" type="ORF">BSTOLATCC_MIC40604</name>
</gene>